<gene>
    <name evidence="1" type="ORF">JFY71_02325</name>
</gene>
<dbReference type="Proteomes" id="UP000595814">
    <property type="component" value="Chromosome"/>
</dbReference>
<evidence type="ECO:0000313" key="1">
    <source>
        <dbReference type="EMBL" id="QQK08397.1"/>
    </source>
</evidence>
<organism evidence="1 2">
    <name type="scientific">Miniphocaeibacter halophilus</name>
    <dbReference type="NCBI Taxonomy" id="2931922"/>
    <lineage>
        <taxon>Bacteria</taxon>
        <taxon>Bacillati</taxon>
        <taxon>Bacillota</taxon>
        <taxon>Tissierellia</taxon>
        <taxon>Tissierellales</taxon>
        <taxon>Peptoniphilaceae</taxon>
        <taxon>Miniphocaeibacter</taxon>
    </lineage>
</organism>
<proteinExistence type="predicted"/>
<protein>
    <submittedName>
        <fullName evidence="1">FAD binding domain-containing protein</fullName>
    </submittedName>
</protein>
<accession>A0AC61MS92</accession>
<dbReference type="EMBL" id="CP066744">
    <property type="protein sequence ID" value="QQK08397.1"/>
    <property type="molecule type" value="Genomic_DNA"/>
</dbReference>
<sequence length="259" mass="29407">MELKKYFTPSTIEEAYEVLNKSKSNVILGGGCFSSISKRKKNIGIDLNSLDLNYIKEDENTIFIGSSNTLRDVEINPLIKNLGDGILTKAINEIGAGIQLKNTATIGGSVWAKYGFSDIMPVLLVLDAKLKFFKKGIISVSEYMDSEIERDILMEIIIEKTFKKGVYLSRRLTKMDIPQLNLAVLLDKDIKIAVGARPQKAKRFDFLGKYIKEDRKVLKDDLKRLELGTNIKASDFIRKRLLEDMLIEIRNIAGEYYDR</sequence>
<evidence type="ECO:0000313" key="2">
    <source>
        <dbReference type="Proteomes" id="UP000595814"/>
    </source>
</evidence>
<keyword evidence="2" id="KW-1185">Reference proteome</keyword>
<name>A0AC61MS92_9FIRM</name>
<reference evidence="1 2" key="1">
    <citation type="journal article" date="2022" name="Int. J. Syst. Evol. Microbiol.">
        <title>Miniphocaeibacter halophilus sp. nov., an ammonium-tolerant acetate-producing bacterium isolated from a biogas system.</title>
        <authorList>
            <person name="Schnurer A."/>
            <person name="Singh A."/>
            <person name="Bi S."/>
            <person name="Qiao W."/>
            <person name="Westerholm M."/>
        </authorList>
    </citation>
    <scope>NUCLEOTIDE SEQUENCE [LARGE SCALE GENOMIC DNA]</scope>
    <source>
        <strain evidence="1 2">AMB_01</strain>
    </source>
</reference>